<organism evidence="5 6">
    <name type="scientific">Phenylobacterium deserti</name>
    <dbReference type="NCBI Taxonomy" id="1914756"/>
    <lineage>
        <taxon>Bacteria</taxon>
        <taxon>Pseudomonadati</taxon>
        <taxon>Pseudomonadota</taxon>
        <taxon>Alphaproteobacteria</taxon>
        <taxon>Caulobacterales</taxon>
        <taxon>Caulobacteraceae</taxon>
        <taxon>Phenylobacterium</taxon>
    </lineage>
</organism>
<dbReference type="SUPFAM" id="SSF55326">
    <property type="entry name" value="PurM N-terminal domain-like"/>
    <property type="match status" value="1"/>
</dbReference>
<dbReference type="SUPFAM" id="SSF56042">
    <property type="entry name" value="PurM C-terminal domain-like"/>
    <property type="match status" value="1"/>
</dbReference>
<reference evidence="6" key="1">
    <citation type="submission" date="2018-05" db="EMBL/GenBank/DDBJ databases">
        <authorList>
            <person name="Li X."/>
        </authorList>
    </citation>
    <scope>NUCLEOTIDE SEQUENCE [LARGE SCALE GENOMIC DNA]</scope>
    <source>
        <strain evidence="6">YIM 73061</strain>
    </source>
</reference>
<evidence type="ECO:0000313" key="5">
    <source>
        <dbReference type="EMBL" id="RAK52024.1"/>
    </source>
</evidence>
<dbReference type="GO" id="GO:0005524">
    <property type="term" value="F:ATP binding"/>
    <property type="evidence" value="ECO:0007669"/>
    <property type="project" value="UniProtKB-UniRule"/>
</dbReference>
<dbReference type="GO" id="GO:0000287">
    <property type="term" value="F:magnesium ion binding"/>
    <property type="evidence" value="ECO:0007669"/>
    <property type="project" value="UniProtKB-UniRule"/>
</dbReference>
<dbReference type="Pfam" id="PF02769">
    <property type="entry name" value="AIRS_C"/>
    <property type="match status" value="1"/>
</dbReference>
<evidence type="ECO:0000259" key="3">
    <source>
        <dbReference type="Pfam" id="PF00586"/>
    </source>
</evidence>
<dbReference type="AlphaFoldDB" id="A0A328AF45"/>
<comment type="caution">
    <text evidence="2">Lacks conserved residue(s) required for the propagation of feature annotation.</text>
</comment>
<feature type="binding site" evidence="2">
    <location>
        <position position="214"/>
    </location>
    <ligand>
        <name>Mg(2+)</name>
        <dbReference type="ChEBI" id="CHEBI:18420"/>
        <label>5</label>
    </ligand>
</feature>
<feature type="binding site" evidence="2">
    <location>
        <position position="266"/>
    </location>
    <ligand>
        <name>substrate</name>
    </ligand>
</feature>
<feature type="domain" description="PurM-like N-terminal" evidence="3">
    <location>
        <begin position="29"/>
        <end position="141"/>
    </location>
</feature>
<keyword evidence="2" id="KW-0067">ATP-binding</keyword>
<feature type="binding site" evidence="2">
    <location>
        <position position="123"/>
    </location>
    <ligand>
        <name>Mg(2+)</name>
        <dbReference type="ChEBI" id="CHEBI:18420"/>
        <label>1</label>
    </ligand>
</feature>
<comment type="function">
    <text evidence="2">Catalyzes the ATP-dependent phosphorylation of thiamine-monophosphate (TMP) to form thiamine-pyrophosphate (TPP), the active form of vitamin B1.</text>
</comment>
<proteinExistence type="inferred from homology"/>
<feature type="binding site" evidence="2">
    <location>
        <position position="149"/>
    </location>
    <ligand>
        <name>ATP</name>
        <dbReference type="ChEBI" id="CHEBI:30616"/>
    </ligand>
</feature>
<keyword evidence="2 5" id="KW-0418">Kinase</keyword>
<dbReference type="OrthoDB" id="9802811at2"/>
<keyword evidence="2" id="KW-0479">Metal-binding</keyword>
<dbReference type="PIRSF" id="PIRSF005303">
    <property type="entry name" value="Thiam_monoph_kin"/>
    <property type="match status" value="1"/>
</dbReference>
<sequence>MSGADEFGEIARLFRPLTRGDAGAFDLLDDAAVIPQRAGHDLVVTKDAIVEGVHFPVGEKPDLIGRKLLRVNLSDLAAKAAEPFACFLAVAWPAGFEVRDRERFALGLHADLETFGLALLGGDTVSTPGPFTASLTALGWVPQGRMIRRSGARPGDLVMVSGNIGDGVLGLDAVQGRIVDRGGQLAFRYRFPEPRLDLRDLLRKSATASADVSDGLIADVRHIALASGVQIHLDLDQLPLSRGAATWLEQQPDIAAALVRLASGGDDYEVVCTLPRGVRRPPGFTIVGEVTEGEGLEVRAAGRPVDPGQGGWTHV</sequence>
<dbReference type="UniPathway" id="UPA00060">
    <property type="reaction ID" value="UER00142"/>
</dbReference>
<comment type="pathway">
    <text evidence="2">Cofactor biosynthesis; thiamine diphosphate biosynthesis; thiamine diphosphate from thiamine phosphate: step 1/1.</text>
</comment>
<comment type="similarity">
    <text evidence="2">Belongs to the thiamine-monophosphate kinase family.</text>
</comment>
<comment type="miscellaneous">
    <text evidence="2">Reaction mechanism of ThiL seems to utilize a direct, inline transfer of the gamma-phosphate of ATP to TMP rather than a phosphorylated enzyme intermediate.</text>
</comment>
<evidence type="ECO:0000256" key="1">
    <source>
        <dbReference type="ARBA" id="ARBA00022977"/>
    </source>
</evidence>
<dbReference type="InterPro" id="IPR036676">
    <property type="entry name" value="PurM-like_C_sf"/>
</dbReference>
<feature type="binding site" evidence="2">
    <location>
        <position position="47"/>
    </location>
    <ligand>
        <name>Mg(2+)</name>
        <dbReference type="ChEBI" id="CHEBI:18420"/>
        <label>2</label>
    </ligand>
</feature>
<dbReference type="GO" id="GO:0009229">
    <property type="term" value="P:thiamine diphosphate biosynthetic process"/>
    <property type="evidence" value="ECO:0007669"/>
    <property type="project" value="UniProtKB-UniRule"/>
</dbReference>
<feature type="binding site" evidence="2">
    <location>
        <position position="312"/>
    </location>
    <ligand>
        <name>substrate</name>
    </ligand>
</feature>
<dbReference type="Gene3D" id="3.30.1330.10">
    <property type="entry name" value="PurM-like, N-terminal domain"/>
    <property type="match status" value="1"/>
</dbReference>
<feature type="binding site" evidence="2">
    <location>
        <position position="54"/>
    </location>
    <ligand>
        <name>substrate</name>
    </ligand>
</feature>
<dbReference type="CDD" id="cd02194">
    <property type="entry name" value="ThiL"/>
    <property type="match status" value="1"/>
</dbReference>
<dbReference type="HAMAP" id="MF_02128">
    <property type="entry name" value="TMP_kinase"/>
    <property type="match status" value="1"/>
</dbReference>
<keyword evidence="2 5" id="KW-0808">Transferase</keyword>
<dbReference type="Pfam" id="PF00586">
    <property type="entry name" value="AIRS"/>
    <property type="match status" value="1"/>
</dbReference>
<name>A0A328AF45_9CAUL</name>
<keyword evidence="6" id="KW-1185">Reference proteome</keyword>
<keyword evidence="2" id="KW-0460">Magnesium</keyword>
<dbReference type="InterPro" id="IPR010918">
    <property type="entry name" value="PurM-like_C_dom"/>
</dbReference>
<dbReference type="RefSeq" id="WP_111515348.1">
    <property type="nucleotide sequence ID" value="NZ_QFYR01000003.1"/>
</dbReference>
<feature type="binding site" evidence="2">
    <location>
        <position position="47"/>
    </location>
    <ligand>
        <name>Mg(2+)</name>
        <dbReference type="ChEBI" id="CHEBI:18420"/>
        <label>1</label>
    </ligand>
</feature>
<feature type="binding site" evidence="2">
    <location>
        <position position="213"/>
    </location>
    <ligand>
        <name>ATP</name>
        <dbReference type="ChEBI" id="CHEBI:30616"/>
    </ligand>
</feature>
<feature type="binding site" evidence="2">
    <location>
        <position position="75"/>
    </location>
    <ligand>
        <name>Mg(2+)</name>
        <dbReference type="ChEBI" id="CHEBI:18420"/>
        <label>4</label>
    </ligand>
</feature>
<feature type="binding site" evidence="2">
    <location>
        <begin position="122"/>
        <end position="123"/>
    </location>
    <ligand>
        <name>ATP</name>
        <dbReference type="ChEBI" id="CHEBI:30616"/>
    </ligand>
</feature>
<comment type="catalytic activity">
    <reaction evidence="2">
        <text>thiamine phosphate + ATP = thiamine diphosphate + ADP</text>
        <dbReference type="Rhea" id="RHEA:15913"/>
        <dbReference type="ChEBI" id="CHEBI:30616"/>
        <dbReference type="ChEBI" id="CHEBI:37575"/>
        <dbReference type="ChEBI" id="CHEBI:58937"/>
        <dbReference type="ChEBI" id="CHEBI:456216"/>
        <dbReference type="EC" id="2.7.4.16"/>
    </reaction>
</comment>
<feature type="binding site" evidence="2">
    <location>
        <position position="75"/>
    </location>
    <ligand>
        <name>Mg(2+)</name>
        <dbReference type="ChEBI" id="CHEBI:18420"/>
        <label>3</label>
    </ligand>
</feature>
<keyword evidence="1 2" id="KW-0784">Thiamine biosynthesis</keyword>
<evidence type="ECO:0000259" key="4">
    <source>
        <dbReference type="Pfam" id="PF02769"/>
    </source>
</evidence>
<dbReference type="EMBL" id="QFYR01000003">
    <property type="protein sequence ID" value="RAK52024.1"/>
    <property type="molecule type" value="Genomic_DNA"/>
</dbReference>
<feature type="binding site" evidence="2">
    <location>
        <position position="30"/>
    </location>
    <ligand>
        <name>Mg(2+)</name>
        <dbReference type="ChEBI" id="CHEBI:18420"/>
        <label>4</label>
    </ligand>
</feature>
<dbReference type="InterPro" id="IPR036921">
    <property type="entry name" value="PurM-like_N_sf"/>
</dbReference>
<dbReference type="Proteomes" id="UP000249725">
    <property type="component" value="Unassembled WGS sequence"/>
</dbReference>
<comment type="caution">
    <text evidence="5">The sequence shown here is derived from an EMBL/GenBank/DDBJ whole genome shotgun (WGS) entry which is preliminary data.</text>
</comment>
<keyword evidence="2" id="KW-0547">Nucleotide-binding</keyword>
<dbReference type="GO" id="GO:0009228">
    <property type="term" value="P:thiamine biosynthetic process"/>
    <property type="evidence" value="ECO:0007669"/>
    <property type="project" value="UniProtKB-KW"/>
</dbReference>
<dbReference type="EC" id="2.7.4.16" evidence="2"/>
<accession>A0A328AF45</accession>
<evidence type="ECO:0000256" key="2">
    <source>
        <dbReference type="HAMAP-Rule" id="MF_02128"/>
    </source>
</evidence>
<dbReference type="InterPro" id="IPR006283">
    <property type="entry name" value="ThiL-like"/>
</dbReference>
<feature type="binding site" evidence="2">
    <location>
        <position position="30"/>
    </location>
    <ligand>
        <name>Mg(2+)</name>
        <dbReference type="ChEBI" id="CHEBI:18420"/>
        <label>3</label>
    </ligand>
</feature>
<feature type="binding site" evidence="2">
    <location>
        <position position="211"/>
    </location>
    <ligand>
        <name>Mg(2+)</name>
        <dbReference type="ChEBI" id="CHEBI:18420"/>
        <label>3</label>
    </ligand>
</feature>
<protein>
    <recommendedName>
        <fullName evidence="2">Thiamine-monophosphate kinase</fullName>
        <shortName evidence="2">TMP kinase</shortName>
        <shortName evidence="2">Thiamine-phosphate kinase</shortName>
        <ecNumber evidence="2">2.7.4.16</ecNumber>
    </recommendedName>
</protein>
<feature type="domain" description="PurM-like C-terminal" evidence="4">
    <location>
        <begin position="153"/>
        <end position="298"/>
    </location>
</feature>
<dbReference type="PANTHER" id="PTHR30270">
    <property type="entry name" value="THIAMINE-MONOPHOSPHATE KINASE"/>
    <property type="match status" value="1"/>
</dbReference>
<gene>
    <name evidence="2 5" type="primary">thiL</name>
    <name evidence="5" type="ORF">DJ018_12740</name>
</gene>
<dbReference type="InterPro" id="IPR016188">
    <property type="entry name" value="PurM-like_N"/>
</dbReference>
<evidence type="ECO:0000313" key="6">
    <source>
        <dbReference type="Proteomes" id="UP000249725"/>
    </source>
</evidence>
<dbReference type="PANTHER" id="PTHR30270:SF0">
    <property type="entry name" value="THIAMINE-MONOPHOSPHATE KINASE"/>
    <property type="match status" value="1"/>
</dbReference>
<feature type="binding site" evidence="2">
    <location>
        <position position="75"/>
    </location>
    <ligand>
        <name>Mg(2+)</name>
        <dbReference type="ChEBI" id="CHEBI:18420"/>
        <label>2</label>
    </ligand>
</feature>
<dbReference type="GO" id="GO:0009030">
    <property type="term" value="F:thiamine-phosphate kinase activity"/>
    <property type="evidence" value="ECO:0007669"/>
    <property type="project" value="UniProtKB-UniRule"/>
</dbReference>
<feature type="binding site" evidence="2">
    <location>
        <position position="45"/>
    </location>
    <ligand>
        <name>Mg(2+)</name>
        <dbReference type="ChEBI" id="CHEBI:18420"/>
        <label>4</label>
    </ligand>
</feature>
<dbReference type="NCBIfam" id="TIGR01379">
    <property type="entry name" value="thiL"/>
    <property type="match status" value="1"/>
</dbReference>
<dbReference type="Gene3D" id="3.90.650.10">
    <property type="entry name" value="PurM-like C-terminal domain"/>
    <property type="match status" value="1"/>
</dbReference>